<accession>A0ABW1KQ04</accession>
<comment type="caution">
    <text evidence="1">The sequence shown here is derived from an EMBL/GenBank/DDBJ whole genome shotgun (WGS) entry which is preliminary data.</text>
</comment>
<gene>
    <name evidence="1" type="ORF">ACFP2T_43210</name>
</gene>
<reference evidence="2" key="1">
    <citation type="journal article" date="2019" name="Int. J. Syst. Evol. Microbiol.">
        <title>The Global Catalogue of Microorganisms (GCM) 10K type strain sequencing project: providing services to taxonomists for standard genome sequencing and annotation.</title>
        <authorList>
            <consortium name="The Broad Institute Genomics Platform"/>
            <consortium name="The Broad Institute Genome Sequencing Center for Infectious Disease"/>
            <person name="Wu L."/>
            <person name="Ma J."/>
        </authorList>
    </citation>
    <scope>NUCLEOTIDE SEQUENCE [LARGE SCALE GENOMIC DNA]</scope>
    <source>
        <strain evidence="2">ZS-35-S2</strain>
    </source>
</reference>
<keyword evidence="2" id="KW-1185">Reference proteome</keyword>
<dbReference type="EMBL" id="JBHSPR010000082">
    <property type="protein sequence ID" value="MFC6022948.1"/>
    <property type="molecule type" value="Genomic_DNA"/>
</dbReference>
<dbReference type="Proteomes" id="UP001596203">
    <property type="component" value="Unassembled WGS sequence"/>
</dbReference>
<evidence type="ECO:0000313" key="2">
    <source>
        <dbReference type="Proteomes" id="UP001596203"/>
    </source>
</evidence>
<dbReference type="RefSeq" id="WP_377432846.1">
    <property type="nucleotide sequence ID" value="NZ_JBHSPR010000082.1"/>
</dbReference>
<organism evidence="1 2">
    <name type="scientific">Plantactinospora solaniradicis</name>
    <dbReference type="NCBI Taxonomy" id="1723736"/>
    <lineage>
        <taxon>Bacteria</taxon>
        <taxon>Bacillati</taxon>
        <taxon>Actinomycetota</taxon>
        <taxon>Actinomycetes</taxon>
        <taxon>Micromonosporales</taxon>
        <taxon>Micromonosporaceae</taxon>
        <taxon>Plantactinospora</taxon>
    </lineage>
</organism>
<sequence>MSDSLPDVRDFIDESVPTGARTAVVAYLRSGTWFVATAEHSRCRICGAANGNTDLTDGEHFVWPEGLAHYLEAHGVWLPDDVIAIARQGLAGAVDASEFERALLDTGEVVLDQQWWASQRR</sequence>
<protein>
    <submittedName>
        <fullName evidence="1">Uncharacterized protein</fullName>
    </submittedName>
</protein>
<proteinExistence type="predicted"/>
<evidence type="ECO:0000313" key="1">
    <source>
        <dbReference type="EMBL" id="MFC6022948.1"/>
    </source>
</evidence>
<name>A0ABW1KQ04_9ACTN</name>